<dbReference type="EMBL" id="CDOE01000026">
    <property type="protein sequence ID" value="CEN33035.1"/>
    <property type="molecule type" value="Genomic_DNA"/>
</dbReference>
<feature type="transmembrane region" description="Helical" evidence="4">
    <location>
        <begin position="133"/>
        <end position="154"/>
    </location>
</feature>
<evidence type="ECO:0000256" key="3">
    <source>
        <dbReference type="PROSITE-ProRule" id="PRU00339"/>
    </source>
</evidence>
<reference evidence="9 10" key="1">
    <citation type="submission" date="2015-01" db="EMBL/GenBank/DDBJ databases">
        <authorList>
            <person name="MANFREDI Pablo"/>
        </authorList>
    </citation>
    <scope>NUCLEOTIDE SEQUENCE [LARGE SCALE GENOMIC DNA]</scope>
    <source>
        <strain evidence="8 9">Cc11</strain>
        <strain evidence="7 10">Cc12</strain>
    </source>
</reference>
<evidence type="ECO:0000256" key="1">
    <source>
        <dbReference type="ARBA" id="ARBA00022737"/>
    </source>
</evidence>
<dbReference type="InterPro" id="IPR011990">
    <property type="entry name" value="TPR-like_helical_dom_sf"/>
</dbReference>
<dbReference type="Proteomes" id="UP000243136">
    <property type="component" value="Chromosome"/>
</dbReference>
<feature type="domain" description="SH3b" evidence="5">
    <location>
        <begin position="203"/>
        <end position="248"/>
    </location>
</feature>
<dbReference type="RefSeq" id="WP_041985562.1">
    <property type="nucleotide sequence ID" value="NZ_CP022382.1"/>
</dbReference>
<gene>
    <name evidence="8" type="ORF">CCAN11_1830013</name>
    <name evidence="7" type="ORF">CCAN12_320001</name>
    <name evidence="6" type="ORF">CGC56_01735</name>
</gene>
<accession>A0A0B7IDU9</accession>
<dbReference type="PROSITE" id="PS50293">
    <property type="entry name" value="TPR_REGION"/>
    <property type="match status" value="1"/>
</dbReference>
<evidence type="ECO:0000256" key="2">
    <source>
        <dbReference type="ARBA" id="ARBA00022803"/>
    </source>
</evidence>
<dbReference type="EMBL" id="CP022388">
    <property type="protein sequence ID" value="ATA91001.1"/>
    <property type="molecule type" value="Genomic_DNA"/>
</dbReference>
<dbReference type="PANTHER" id="PTHR44943">
    <property type="entry name" value="CELLULOSE SYNTHASE OPERON PROTEIN C"/>
    <property type="match status" value="1"/>
</dbReference>
<dbReference type="InterPro" id="IPR051685">
    <property type="entry name" value="Ycf3/AcsC/BcsC/TPR_MFPF"/>
</dbReference>
<dbReference type="GeneID" id="69579729"/>
<dbReference type="PANTHER" id="PTHR44943:SF8">
    <property type="entry name" value="TPR REPEAT-CONTAINING PROTEIN MJ0263"/>
    <property type="match status" value="1"/>
</dbReference>
<evidence type="ECO:0000313" key="11">
    <source>
        <dbReference type="Proteomes" id="UP000243136"/>
    </source>
</evidence>
<protein>
    <submittedName>
        <fullName evidence="8">BatE protein</fullName>
    </submittedName>
</protein>
<dbReference type="Gene3D" id="1.25.40.10">
    <property type="entry name" value="Tetratricopeptide repeat domain"/>
    <property type="match status" value="1"/>
</dbReference>
<keyword evidence="1" id="KW-0677">Repeat</keyword>
<evidence type="ECO:0000313" key="10">
    <source>
        <dbReference type="Proteomes" id="UP000044026"/>
    </source>
</evidence>
<keyword evidence="4" id="KW-1133">Transmembrane helix</keyword>
<dbReference type="Pfam" id="PF08239">
    <property type="entry name" value="SH3_3"/>
    <property type="match status" value="1"/>
</dbReference>
<evidence type="ECO:0000259" key="5">
    <source>
        <dbReference type="Pfam" id="PF08239"/>
    </source>
</evidence>
<dbReference type="EMBL" id="CDOK01000094">
    <property type="protein sequence ID" value="CEN48884.1"/>
    <property type="molecule type" value="Genomic_DNA"/>
</dbReference>
<dbReference type="AlphaFoldDB" id="A0A0B7IDU9"/>
<evidence type="ECO:0000313" key="7">
    <source>
        <dbReference type="EMBL" id="CEN33035.1"/>
    </source>
</evidence>
<name>A0A0B7IDU9_9FLAO</name>
<dbReference type="InterPro" id="IPR013105">
    <property type="entry name" value="TPR_2"/>
</dbReference>
<evidence type="ECO:0000256" key="4">
    <source>
        <dbReference type="SAM" id="Phobius"/>
    </source>
</evidence>
<dbReference type="SUPFAM" id="SSF48452">
    <property type="entry name" value="TPR-like"/>
    <property type="match status" value="1"/>
</dbReference>
<keyword evidence="4" id="KW-0812">Transmembrane</keyword>
<keyword evidence="2 3" id="KW-0802">TPR repeat</keyword>
<proteinExistence type="predicted"/>
<feature type="transmembrane region" description="Helical" evidence="4">
    <location>
        <begin position="163"/>
        <end position="182"/>
    </location>
</feature>
<sequence>MRTNRYIIIVFLMVLWGQWVLAQTPEELFKQATESYNAAQYQKAIDQYQGILDLGQESSALYYNLANAHYKLNNVAESIYYYEKALKLNPDNEDAQNNIVFAQQMTVDAITPLPKTWLRGVSDRFISIFSLQVWSILPILGVFVFVMSFLLYYFSQKTIFKRIFFTLMLLALIGSIGTYFIADFHKKSIESQRYAIMFDKATPVFAEPNAYGAEMFSLHEGTKVEVIDYLNDWVKIRLADGKIGWARQTTLRVL</sequence>
<dbReference type="SMART" id="SM00028">
    <property type="entry name" value="TPR"/>
    <property type="match status" value="2"/>
</dbReference>
<dbReference type="Gene3D" id="2.30.30.40">
    <property type="entry name" value="SH3 Domains"/>
    <property type="match status" value="1"/>
</dbReference>
<evidence type="ECO:0000313" key="8">
    <source>
        <dbReference type="EMBL" id="CEN48884.1"/>
    </source>
</evidence>
<dbReference type="InterPro" id="IPR019734">
    <property type="entry name" value="TPR_rpt"/>
</dbReference>
<dbReference type="InterPro" id="IPR003646">
    <property type="entry name" value="SH3-like_bac-type"/>
</dbReference>
<dbReference type="PROSITE" id="PS50005">
    <property type="entry name" value="TPR"/>
    <property type="match status" value="1"/>
</dbReference>
<dbReference type="Pfam" id="PF07719">
    <property type="entry name" value="TPR_2"/>
    <property type="match status" value="1"/>
</dbReference>
<reference evidence="6" key="2">
    <citation type="journal article" date="2017" name="Genome Announc.">
        <title>Twelve Complete Reference Genomes of Clinical Isolates in the Capnocytophaga Genus.</title>
        <authorList>
            <person name="Villarma A."/>
            <person name="Gulvik C.A."/>
            <person name="Rowe L.A."/>
            <person name="Sheth M."/>
            <person name="Juieng P."/>
            <person name="Nicholson A.C."/>
            <person name="Loparev V.N."/>
            <person name="McQuiston J.R."/>
        </authorList>
    </citation>
    <scope>NUCLEOTIDE SEQUENCE</scope>
    <source>
        <strain evidence="6">H5594</strain>
    </source>
</reference>
<dbReference type="Proteomes" id="UP000044026">
    <property type="component" value="Unassembled WGS sequence"/>
</dbReference>
<reference evidence="11" key="3">
    <citation type="submission" date="2017-06" db="EMBL/GenBank/DDBJ databases">
        <title>Capnocytophaga spp. assemblies.</title>
        <authorList>
            <person name="Gulvik C.A."/>
        </authorList>
    </citation>
    <scope>NUCLEOTIDE SEQUENCE [LARGE SCALE GENOMIC DNA]</scope>
    <source>
        <strain evidence="11">H5594</strain>
    </source>
</reference>
<keyword evidence="4" id="KW-0472">Membrane</keyword>
<organism evidence="8 9">
    <name type="scientific">Capnocytophaga canimorsus</name>
    <dbReference type="NCBI Taxonomy" id="28188"/>
    <lineage>
        <taxon>Bacteria</taxon>
        <taxon>Pseudomonadati</taxon>
        <taxon>Bacteroidota</taxon>
        <taxon>Flavobacteriia</taxon>
        <taxon>Flavobacteriales</taxon>
        <taxon>Flavobacteriaceae</taxon>
        <taxon>Capnocytophaga</taxon>
    </lineage>
</organism>
<dbReference type="Proteomes" id="UP000039370">
    <property type="component" value="Unassembled WGS sequence"/>
</dbReference>
<evidence type="ECO:0000313" key="9">
    <source>
        <dbReference type="Proteomes" id="UP000039370"/>
    </source>
</evidence>
<feature type="repeat" description="TPR" evidence="3">
    <location>
        <begin position="59"/>
        <end position="92"/>
    </location>
</feature>
<evidence type="ECO:0000313" key="6">
    <source>
        <dbReference type="EMBL" id="ATA91001.1"/>
    </source>
</evidence>